<evidence type="ECO:0000256" key="1">
    <source>
        <dbReference type="ARBA" id="ARBA00022517"/>
    </source>
</evidence>
<dbReference type="InterPro" id="IPR000238">
    <property type="entry name" value="RbfA"/>
</dbReference>
<dbReference type="InterPro" id="IPR015946">
    <property type="entry name" value="KH_dom-like_a/b"/>
</dbReference>
<dbReference type="Gene3D" id="3.30.300.20">
    <property type="match status" value="1"/>
</dbReference>
<comment type="caution">
    <text evidence="2">The sequence shown here is derived from an EMBL/GenBank/DDBJ whole genome shotgun (WGS) entry which is preliminary data.</text>
</comment>
<evidence type="ECO:0000313" key="2">
    <source>
        <dbReference type="EMBL" id="OGD64884.1"/>
    </source>
</evidence>
<organism evidence="2 3">
    <name type="scientific">Candidatus Berkelbacteria bacterium RIFCSPLOWO2_01_FULL_50_28</name>
    <dbReference type="NCBI Taxonomy" id="1797471"/>
    <lineage>
        <taxon>Bacteria</taxon>
        <taxon>Candidatus Berkelbacteria</taxon>
    </lineage>
</organism>
<reference evidence="2 3" key="1">
    <citation type="journal article" date="2016" name="Nat. Commun.">
        <title>Thousands of microbial genomes shed light on interconnected biogeochemical processes in an aquifer system.</title>
        <authorList>
            <person name="Anantharaman K."/>
            <person name="Brown C.T."/>
            <person name="Hug L.A."/>
            <person name="Sharon I."/>
            <person name="Castelle C.J."/>
            <person name="Probst A.J."/>
            <person name="Thomas B.C."/>
            <person name="Singh A."/>
            <person name="Wilkins M.J."/>
            <person name="Karaoz U."/>
            <person name="Brodie E.L."/>
            <person name="Williams K.H."/>
            <person name="Hubbard S.S."/>
            <person name="Banfield J.F."/>
        </authorList>
    </citation>
    <scope>NUCLEOTIDE SEQUENCE [LARGE SCALE GENOMIC DNA]</scope>
</reference>
<dbReference type="EMBL" id="MEZX01000002">
    <property type="protein sequence ID" value="OGD64884.1"/>
    <property type="molecule type" value="Genomic_DNA"/>
</dbReference>
<sequence length="107" mass="12526">MQAKKLEKINASYTKALSKVVLKLWPRELITVADVLIDPSMRHGKVWIRSNPQVMIDMQSRKKDINNELTKYVSMRFVPKLEFICDDNYISHLDELFDDASVNDKKQ</sequence>
<evidence type="ECO:0000313" key="3">
    <source>
        <dbReference type="Proteomes" id="UP000177481"/>
    </source>
</evidence>
<dbReference type="Pfam" id="PF02033">
    <property type="entry name" value="RBFA"/>
    <property type="match status" value="1"/>
</dbReference>
<dbReference type="GO" id="GO:0006364">
    <property type="term" value="P:rRNA processing"/>
    <property type="evidence" value="ECO:0007669"/>
    <property type="project" value="InterPro"/>
</dbReference>
<accession>A0A1F5ECE1</accession>
<dbReference type="AlphaFoldDB" id="A0A1F5ECE1"/>
<protein>
    <recommendedName>
        <fullName evidence="4">Ribosome-binding factor A</fullName>
    </recommendedName>
</protein>
<gene>
    <name evidence="2" type="ORF">A3A71_02465</name>
</gene>
<dbReference type="InterPro" id="IPR023799">
    <property type="entry name" value="RbfA_dom_sf"/>
</dbReference>
<keyword evidence="1" id="KW-0690">Ribosome biogenesis</keyword>
<evidence type="ECO:0008006" key="4">
    <source>
        <dbReference type="Google" id="ProtNLM"/>
    </source>
</evidence>
<dbReference type="Proteomes" id="UP000177481">
    <property type="component" value="Unassembled WGS sequence"/>
</dbReference>
<dbReference type="SUPFAM" id="SSF89919">
    <property type="entry name" value="Ribosome-binding factor A, RbfA"/>
    <property type="match status" value="1"/>
</dbReference>
<name>A0A1F5ECE1_9BACT</name>
<dbReference type="STRING" id="1797471.A3A71_02465"/>
<proteinExistence type="predicted"/>